<dbReference type="PROSITE" id="PS52004">
    <property type="entry name" value="KS3_2"/>
    <property type="match status" value="1"/>
</dbReference>
<dbReference type="InterPro" id="IPR020841">
    <property type="entry name" value="PKS_Beta-ketoAc_synthase_dom"/>
</dbReference>
<dbReference type="GO" id="GO:0006633">
    <property type="term" value="P:fatty acid biosynthetic process"/>
    <property type="evidence" value="ECO:0007669"/>
    <property type="project" value="UniProtKB-UniRule"/>
</dbReference>
<proteinExistence type="inferred from homology"/>
<dbReference type="GO" id="GO:0004315">
    <property type="term" value="F:3-oxoacyl-[acyl-carrier-protein] synthase activity"/>
    <property type="evidence" value="ECO:0007669"/>
    <property type="project" value="UniProtKB-UniRule"/>
</dbReference>
<dbReference type="InterPro" id="IPR017568">
    <property type="entry name" value="3-oxoacyl-ACP_synth-2"/>
</dbReference>
<dbReference type="InterPro" id="IPR000794">
    <property type="entry name" value="Beta-ketoacyl_synthase"/>
</dbReference>
<protein>
    <recommendedName>
        <fullName evidence="4 11">3-oxoacyl-[acyl-carrier-protein] synthase 2</fullName>
        <ecNumber evidence="3 11">2.3.1.179</ecNumber>
    </recommendedName>
</protein>
<dbReference type="Pfam" id="PF02801">
    <property type="entry name" value="Ketoacyl-synt_C"/>
    <property type="match status" value="1"/>
</dbReference>
<dbReference type="NCBIfam" id="TIGR03150">
    <property type="entry name" value="fabF"/>
    <property type="match status" value="1"/>
</dbReference>
<evidence type="ECO:0000256" key="7">
    <source>
        <dbReference type="ARBA" id="ARBA00022832"/>
    </source>
</evidence>
<dbReference type="PANTHER" id="PTHR11712:SF336">
    <property type="entry name" value="3-OXOACYL-[ACYL-CARRIER-PROTEIN] SYNTHASE, MITOCHONDRIAL"/>
    <property type="match status" value="1"/>
</dbReference>
<comment type="pathway">
    <text evidence="1 11">Lipid metabolism; fatty acid biosynthesis.</text>
</comment>
<dbReference type="OrthoDB" id="9808669at2"/>
<organism evidence="15 16">
    <name type="scientific">Rhodovulum imhoffii</name>
    <dbReference type="NCBI Taxonomy" id="365340"/>
    <lineage>
        <taxon>Bacteria</taxon>
        <taxon>Pseudomonadati</taxon>
        <taxon>Pseudomonadota</taxon>
        <taxon>Alphaproteobacteria</taxon>
        <taxon>Rhodobacterales</taxon>
        <taxon>Paracoccaceae</taxon>
        <taxon>Rhodovulum</taxon>
    </lineage>
</organism>
<dbReference type="InterPro" id="IPR014031">
    <property type="entry name" value="Ketoacyl_synth_C"/>
</dbReference>
<comment type="function">
    <text evidence="11">Involved in the type II fatty acid elongation cycle. Catalyzes the elongation of a wide range of acyl-ACP by the addition of two carbons from malonyl-ACP to an acyl acceptor. Can efficiently catalyze the conversion of palmitoleoyl-ACP (cis-hexadec-9-enoyl-ACP) to cis-vaccenoyl-ACP (cis-octadec-11-enoyl-ACP), an essential step in the thermal regulation of fatty acid composition.</text>
</comment>
<dbReference type="EMBL" id="QAAA01000002">
    <property type="protein sequence ID" value="PTN03530.1"/>
    <property type="molecule type" value="Genomic_DNA"/>
</dbReference>
<evidence type="ECO:0000313" key="16">
    <source>
        <dbReference type="Proteomes" id="UP000243859"/>
    </source>
</evidence>
<dbReference type="CDD" id="cd00834">
    <property type="entry name" value="KAS_I_II"/>
    <property type="match status" value="1"/>
</dbReference>
<keyword evidence="10 11" id="KW-0012">Acyltransferase</keyword>
<keyword evidence="6 11" id="KW-0808">Transferase</keyword>
<dbReference type="EC" id="2.3.1.179" evidence="3 11"/>
<evidence type="ECO:0000256" key="11">
    <source>
        <dbReference type="PIRNR" id="PIRNR000447"/>
    </source>
</evidence>
<keyword evidence="9 11" id="KW-0275">Fatty acid biosynthesis</keyword>
<dbReference type="Pfam" id="PF00109">
    <property type="entry name" value="ketoacyl-synt"/>
    <property type="match status" value="1"/>
</dbReference>
<keyword evidence="5 11" id="KW-0444">Lipid biosynthesis</keyword>
<name>A0A2T5BVG1_9RHOB</name>
<evidence type="ECO:0000256" key="12">
    <source>
        <dbReference type="PIRSR" id="PIRSR000447-1"/>
    </source>
</evidence>
<evidence type="ECO:0000256" key="2">
    <source>
        <dbReference type="ARBA" id="ARBA00008467"/>
    </source>
</evidence>
<dbReference type="NCBIfam" id="NF005589">
    <property type="entry name" value="PRK07314.1"/>
    <property type="match status" value="1"/>
</dbReference>
<evidence type="ECO:0000256" key="9">
    <source>
        <dbReference type="ARBA" id="ARBA00023160"/>
    </source>
</evidence>
<dbReference type="AlphaFoldDB" id="A0A2T5BVG1"/>
<evidence type="ECO:0000256" key="3">
    <source>
        <dbReference type="ARBA" id="ARBA00012356"/>
    </source>
</evidence>
<accession>A0A2T5BVG1</accession>
<dbReference type="SMART" id="SM00825">
    <property type="entry name" value="PKS_KS"/>
    <property type="match status" value="1"/>
</dbReference>
<dbReference type="InterPro" id="IPR018201">
    <property type="entry name" value="Ketoacyl_synth_AS"/>
</dbReference>
<dbReference type="PANTHER" id="PTHR11712">
    <property type="entry name" value="POLYKETIDE SYNTHASE-RELATED"/>
    <property type="match status" value="1"/>
</dbReference>
<dbReference type="InterPro" id="IPR014030">
    <property type="entry name" value="Ketoacyl_synth_N"/>
</dbReference>
<evidence type="ECO:0000256" key="6">
    <source>
        <dbReference type="ARBA" id="ARBA00022679"/>
    </source>
</evidence>
<feature type="active site" description="For beta-ketoacyl synthase activity" evidence="12">
    <location>
        <position position="170"/>
    </location>
</feature>
<dbReference type="InterPro" id="IPR016039">
    <property type="entry name" value="Thiolase-like"/>
</dbReference>
<dbReference type="GO" id="GO:0005829">
    <property type="term" value="C:cytosol"/>
    <property type="evidence" value="ECO:0007669"/>
    <property type="project" value="TreeGrafter"/>
</dbReference>
<dbReference type="PROSITE" id="PS00606">
    <property type="entry name" value="KS3_1"/>
    <property type="match status" value="1"/>
</dbReference>
<evidence type="ECO:0000256" key="4">
    <source>
        <dbReference type="ARBA" id="ARBA00014657"/>
    </source>
</evidence>
<dbReference type="SUPFAM" id="SSF53901">
    <property type="entry name" value="Thiolase-like"/>
    <property type="match status" value="2"/>
</dbReference>
<comment type="similarity">
    <text evidence="2 11 13">Belongs to the thiolase-like superfamily. Beta-ketoacyl-ACP synthases family.</text>
</comment>
<comment type="catalytic activity">
    <reaction evidence="11">
        <text>a fatty acyl-[ACP] + malonyl-[ACP] + H(+) = a 3-oxoacyl-[ACP] + holo-[ACP] + CO2</text>
        <dbReference type="Rhea" id="RHEA:22836"/>
        <dbReference type="Rhea" id="RHEA-COMP:9623"/>
        <dbReference type="Rhea" id="RHEA-COMP:9685"/>
        <dbReference type="Rhea" id="RHEA-COMP:9916"/>
        <dbReference type="Rhea" id="RHEA-COMP:14125"/>
        <dbReference type="ChEBI" id="CHEBI:15378"/>
        <dbReference type="ChEBI" id="CHEBI:16526"/>
        <dbReference type="ChEBI" id="CHEBI:64479"/>
        <dbReference type="ChEBI" id="CHEBI:78449"/>
        <dbReference type="ChEBI" id="CHEBI:78776"/>
        <dbReference type="ChEBI" id="CHEBI:138651"/>
    </reaction>
</comment>
<keyword evidence="16" id="KW-1185">Reference proteome</keyword>
<sequence>MRRVVVTGLGMVSPLACGVEETWKRLLDGQSGIGPITRFDASRLATTYAAEIPFGDGRGGSFNPDDWMDAKERRKVDDFILYGMAAATQAVKDSGWEPQDDEGRERTGVMIGSGIGGLQSIAETAVVLKERGPRRVSPFFIPGALINLVSGQVSIRFGFKGPNHAVVTACSTGAHAIGDAARLIALGDADVMVAGGAESPLCEIGVAGFNACKALSTRRGDDPQSASRPWDEDRDGFVMGEGAGVVILEEYDHARARGAKIYAEVVGYGLSGDAYHITAPAEDGDGGFRSMSAALKNAGLTPADVDYINAHGTSTMADTVELGAVERLLGDAVKTATMSSTKSSVGHLLGAAGAVEAIFCILALRDQVAPATLNLDTPPDWARLDLAAKAPVRRKIDIVLSNSFGFGGTNASLVMRRVAD</sequence>
<dbReference type="Gene3D" id="3.40.47.10">
    <property type="match status" value="2"/>
</dbReference>
<dbReference type="RefSeq" id="WP_107890819.1">
    <property type="nucleotide sequence ID" value="NZ_NHSI01000055.1"/>
</dbReference>
<dbReference type="NCBIfam" id="NF004970">
    <property type="entry name" value="PRK06333.1"/>
    <property type="match status" value="1"/>
</dbReference>
<dbReference type="PIRSF" id="PIRSF000447">
    <property type="entry name" value="KAS_II"/>
    <property type="match status" value="1"/>
</dbReference>
<dbReference type="UniPathway" id="UPA00094"/>
<evidence type="ECO:0000256" key="13">
    <source>
        <dbReference type="RuleBase" id="RU003694"/>
    </source>
</evidence>
<gene>
    <name evidence="15" type="ORF">C8N32_10251</name>
</gene>
<dbReference type="Proteomes" id="UP000243859">
    <property type="component" value="Unassembled WGS sequence"/>
</dbReference>
<evidence type="ECO:0000259" key="14">
    <source>
        <dbReference type="PROSITE" id="PS52004"/>
    </source>
</evidence>
<dbReference type="FunFam" id="3.40.47.10:FF:000009">
    <property type="entry name" value="3-oxoacyl-[acyl-carrier-protein] synthase 2"/>
    <property type="match status" value="1"/>
</dbReference>
<evidence type="ECO:0000256" key="5">
    <source>
        <dbReference type="ARBA" id="ARBA00022516"/>
    </source>
</evidence>
<evidence type="ECO:0000256" key="10">
    <source>
        <dbReference type="ARBA" id="ARBA00023315"/>
    </source>
</evidence>
<comment type="catalytic activity">
    <reaction evidence="11">
        <text>(9Z)-hexadecenoyl-[ACP] + malonyl-[ACP] + H(+) = 3-oxo-(11Z)-octadecenoyl-[ACP] + holo-[ACP] + CO2</text>
        <dbReference type="Rhea" id="RHEA:55040"/>
        <dbReference type="Rhea" id="RHEA-COMP:9623"/>
        <dbReference type="Rhea" id="RHEA-COMP:9685"/>
        <dbReference type="Rhea" id="RHEA-COMP:10800"/>
        <dbReference type="Rhea" id="RHEA-COMP:14074"/>
        <dbReference type="ChEBI" id="CHEBI:15378"/>
        <dbReference type="ChEBI" id="CHEBI:16526"/>
        <dbReference type="ChEBI" id="CHEBI:64479"/>
        <dbReference type="ChEBI" id="CHEBI:78449"/>
        <dbReference type="ChEBI" id="CHEBI:83989"/>
        <dbReference type="ChEBI" id="CHEBI:138538"/>
        <dbReference type="EC" id="2.3.1.179"/>
    </reaction>
</comment>
<evidence type="ECO:0000313" key="15">
    <source>
        <dbReference type="EMBL" id="PTN03530.1"/>
    </source>
</evidence>
<evidence type="ECO:0000256" key="1">
    <source>
        <dbReference type="ARBA" id="ARBA00005194"/>
    </source>
</evidence>
<reference evidence="15 16" key="1">
    <citation type="submission" date="2018-04" db="EMBL/GenBank/DDBJ databases">
        <title>Genomic Encyclopedia of Archaeal and Bacterial Type Strains, Phase II (KMG-II): from individual species to whole genera.</title>
        <authorList>
            <person name="Goeker M."/>
        </authorList>
    </citation>
    <scope>NUCLEOTIDE SEQUENCE [LARGE SCALE GENOMIC DNA]</scope>
    <source>
        <strain evidence="15 16">DSM 18064</strain>
    </source>
</reference>
<keyword evidence="8" id="KW-0443">Lipid metabolism</keyword>
<evidence type="ECO:0000256" key="8">
    <source>
        <dbReference type="ARBA" id="ARBA00023098"/>
    </source>
</evidence>
<feature type="domain" description="Ketosynthase family 3 (KS3)" evidence="14">
    <location>
        <begin position="1"/>
        <end position="417"/>
    </location>
</feature>
<keyword evidence="7" id="KW-0276">Fatty acid metabolism</keyword>
<comment type="caution">
    <text evidence="15">The sequence shown here is derived from an EMBL/GenBank/DDBJ whole genome shotgun (WGS) entry which is preliminary data.</text>
</comment>